<evidence type="ECO:0000259" key="5">
    <source>
        <dbReference type="PROSITE" id="PS51352"/>
    </source>
</evidence>
<dbReference type="Gene3D" id="3.40.30.10">
    <property type="entry name" value="Glutaredoxin"/>
    <property type="match status" value="1"/>
</dbReference>
<keyword evidence="7" id="KW-1185">Reference proteome</keyword>
<feature type="active site" description="Nucleophile" evidence="3">
    <location>
        <position position="36"/>
    </location>
</feature>
<sequence>MSVTIINSVEEFKCQLSSCGGKLICIDFSASWCGPCKMIGPKFEAMAKEFDGKFIALKVDVDAVPELSEEYDVSAMPTFLCFKNGKKVAEIVGASEEKLRDMLKCNF</sequence>
<feature type="site" description="Deprotonates C-terminal active site Cys" evidence="3">
    <location>
        <position position="27"/>
    </location>
</feature>
<keyword evidence="1 4" id="KW-1015">Disulfide bond</keyword>
<evidence type="ECO:0000256" key="1">
    <source>
        <dbReference type="ARBA" id="ARBA00023157"/>
    </source>
</evidence>
<feature type="domain" description="Thioredoxin" evidence="5">
    <location>
        <begin position="1"/>
        <end position="107"/>
    </location>
</feature>
<dbReference type="HOGENOM" id="CLU_090389_14_4_1"/>
<dbReference type="CTD" id="20245663"/>
<accession>V4BZE6</accession>
<keyword evidence="4" id="KW-0676">Redox-active center</keyword>
<evidence type="ECO:0000256" key="2">
    <source>
        <dbReference type="PIRNR" id="PIRNR000077"/>
    </source>
</evidence>
<dbReference type="OrthoDB" id="2121326at2759"/>
<evidence type="ECO:0000256" key="3">
    <source>
        <dbReference type="PIRSR" id="PIRSR000077-1"/>
    </source>
</evidence>
<dbReference type="CDD" id="cd02947">
    <property type="entry name" value="TRX_family"/>
    <property type="match status" value="1"/>
</dbReference>
<dbReference type="GO" id="GO:0015035">
    <property type="term" value="F:protein-disulfide reductase activity"/>
    <property type="evidence" value="ECO:0007669"/>
    <property type="project" value="InterPro"/>
</dbReference>
<dbReference type="InterPro" id="IPR005746">
    <property type="entry name" value="Thioredoxin"/>
</dbReference>
<dbReference type="KEGG" id="lgi:LOTGIDRAFT_203919"/>
<dbReference type="PROSITE" id="PS51352">
    <property type="entry name" value="THIOREDOXIN_2"/>
    <property type="match status" value="1"/>
</dbReference>
<dbReference type="Pfam" id="PF00085">
    <property type="entry name" value="Thioredoxin"/>
    <property type="match status" value="1"/>
</dbReference>
<protein>
    <recommendedName>
        <fullName evidence="2">Thioredoxin</fullName>
    </recommendedName>
</protein>
<dbReference type="GeneID" id="20245663"/>
<name>V4BZE6_LOTGI</name>
<dbReference type="SUPFAM" id="SSF52833">
    <property type="entry name" value="Thioredoxin-like"/>
    <property type="match status" value="1"/>
</dbReference>
<dbReference type="PIRSF" id="PIRSF000077">
    <property type="entry name" value="Thioredoxin"/>
    <property type="match status" value="1"/>
</dbReference>
<comment type="similarity">
    <text evidence="2">Belongs to the thioredoxin family.</text>
</comment>
<dbReference type="Proteomes" id="UP000030746">
    <property type="component" value="Unassembled WGS sequence"/>
</dbReference>
<evidence type="ECO:0000313" key="7">
    <source>
        <dbReference type="Proteomes" id="UP000030746"/>
    </source>
</evidence>
<dbReference type="OMA" id="DFHALWC"/>
<feature type="site" description="Contributes to redox potential value" evidence="3">
    <location>
        <position position="34"/>
    </location>
</feature>
<evidence type="ECO:0000313" key="6">
    <source>
        <dbReference type="EMBL" id="ESO94519.1"/>
    </source>
</evidence>
<feature type="disulfide bond" description="Redox-active" evidence="4">
    <location>
        <begin position="33"/>
        <end position="36"/>
    </location>
</feature>
<evidence type="ECO:0000256" key="4">
    <source>
        <dbReference type="PIRSR" id="PIRSR000077-4"/>
    </source>
</evidence>
<dbReference type="PRINTS" id="PR00421">
    <property type="entry name" value="THIOREDOXIN"/>
</dbReference>
<gene>
    <name evidence="6" type="ORF">LOTGIDRAFT_203919</name>
</gene>
<dbReference type="InterPro" id="IPR013766">
    <property type="entry name" value="Thioredoxin_domain"/>
</dbReference>
<reference evidence="6 7" key="1">
    <citation type="journal article" date="2013" name="Nature">
        <title>Insights into bilaterian evolution from three spiralian genomes.</title>
        <authorList>
            <person name="Simakov O."/>
            <person name="Marletaz F."/>
            <person name="Cho S.J."/>
            <person name="Edsinger-Gonzales E."/>
            <person name="Havlak P."/>
            <person name="Hellsten U."/>
            <person name="Kuo D.H."/>
            <person name="Larsson T."/>
            <person name="Lv J."/>
            <person name="Arendt D."/>
            <person name="Savage R."/>
            <person name="Osoegawa K."/>
            <person name="de Jong P."/>
            <person name="Grimwood J."/>
            <person name="Chapman J.A."/>
            <person name="Shapiro H."/>
            <person name="Aerts A."/>
            <person name="Otillar R.P."/>
            <person name="Terry A.Y."/>
            <person name="Boore J.L."/>
            <person name="Grigoriev I.V."/>
            <person name="Lindberg D.R."/>
            <person name="Seaver E.C."/>
            <person name="Weisblat D.A."/>
            <person name="Putnam N.H."/>
            <person name="Rokhsar D.S."/>
        </authorList>
    </citation>
    <scope>NUCLEOTIDE SEQUENCE [LARGE SCALE GENOMIC DNA]</scope>
</reference>
<feature type="site" description="Contributes to redox potential value" evidence="3">
    <location>
        <position position="35"/>
    </location>
</feature>
<dbReference type="InterPro" id="IPR036249">
    <property type="entry name" value="Thioredoxin-like_sf"/>
</dbReference>
<dbReference type="RefSeq" id="XP_009054802.1">
    <property type="nucleotide sequence ID" value="XM_009056554.1"/>
</dbReference>
<dbReference type="STRING" id="225164.V4BZE6"/>
<proteinExistence type="inferred from homology"/>
<dbReference type="EMBL" id="KB201802">
    <property type="protein sequence ID" value="ESO94519.1"/>
    <property type="molecule type" value="Genomic_DNA"/>
</dbReference>
<feature type="active site" description="Nucleophile" evidence="3">
    <location>
        <position position="33"/>
    </location>
</feature>
<dbReference type="PANTHER" id="PTHR46115">
    <property type="entry name" value="THIOREDOXIN-LIKE PROTEIN 1"/>
    <property type="match status" value="1"/>
</dbReference>
<dbReference type="AlphaFoldDB" id="V4BZE6"/>
<dbReference type="FunFam" id="3.40.30.10:FF:000245">
    <property type="entry name" value="Thioredoxin"/>
    <property type="match status" value="1"/>
</dbReference>
<organism evidence="6 7">
    <name type="scientific">Lottia gigantea</name>
    <name type="common">Giant owl limpet</name>
    <dbReference type="NCBI Taxonomy" id="225164"/>
    <lineage>
        <taxon>Eukaryota</taxon>
        <taxon>Metazoa</taxon>
        <taxon>Spiralia</taxon>
        <taxon>Lophotrochozoa</taxon>
        <taxon>Mollusca</taxon>
        <taxon>Gastropoda</taxon>
        <taxon>Patellogastropoda</taxon>
        <taxon>Lottioidea</taxon>
        <taxon>Lottiidae</taxon>
        <taxon>Lottia</taxon>
    </lineage>
</organism>